<dbReference type="RefSeq" id="WP_111597880.1">
    <property type="nucleotide sequence ID" value="NZ_QLLL01000004.1"/>
</dbReference>
<protein>
    <submittedName>
        <fullName evidence="1">Putative lipoprotein DUF2279</fullName>
    </submittedName>
</protein>
<dbReference type="Proteomes" id="UP000249547">
    <property type="component" value="Unassembled WGS sequence"/>
</dbReference>
<evidence type="ECO:0000313" key="1">
    <source>
        <dbReference type="EMBL" id="RAJ05274.1"/>
    </source>
</evidence>
<dbReference type="InterPro" id="IPR018736">
    <property type="entry name" value="DUF2279_periplasmic_lipo"/>
</dbReference>
<dbReference type="AlphaFoldDB" id="A0A327QNK1"/>
<keyword evidence="1" id="KW-0449">Lipoprotein</keyword>
<keyword evidence="2" id="KW-1185">Reference proteome</keyword>
<sequence>MPKRTILILLLLIGQLGFAQQKLSFTTIPDTTVNSRVWILTGTTAVAATGSLIALNQFWYKDYARTNFHFFNDGKEWLQMDKIGHTYTAYFTAKYSRELWRWTGLPKKKQIWYGAASSLAYQSVIEVLDGFSTEWGFSWYDMGANVLGTGMMVAQELAWDEQRFHLKFSYHKEDYGNDPVVQTRTNDIFGTRFPERMLKDYNGQTYWLSANIFSFSKNTSLPKWLMLSVGYSAKNMYGGDDNTWTDANGVYHDYNNVPRIRQFYLSPDIDLTKIPTRKKGLKVLFQVLNMVKIPAPTLELNSQGRLRGYWMYF</sequence>
<dbReference type="Pfam" id="PF10043">
    <property type="entry name" value="DUF2279"/>
    <property type="match status" value="1"/>
</dbReference>
<reference evidence="1 2" key="1">
    <citation type="submission" date="2018-06" db="EMBL/GenBank/DDBJ databases">
        <title>Genomic Encyclopedia of Archaeal and Bacterial Type Strains, Phase II (KMG-II): from individual species to whole genera.</title>
        <authorList>
            <person name="Goeker M."/>
        </authorList>
    </citation>
    <scope>NUCLEOTIDE SEQUENCE [LARGE SCALE GENOMIC DNA]</scope>
    <source>
        <strain evidence="1 2">DSM 23857</strain>
    </source>
</reference>
<dbReference type="EMBL" id="QLLL01000004">
    <property type="protein sequence ID" value="RAJ05274.1"/>
    <property type="molecule type" value="Genomic_DNA"/>
</dbReference>
<evidence type="ECO:0000313" key="2">
    <source>
        <dbReference type="Proteomes" id="UP000249547"/>
    </source>
</evidence>
<name>A0A327QNK1_9BACT</name>
<organism evidence="1 2">
    <name type="scientific">Chitinophaga skermanii</name>
    <dbReference type="NCBI Taxonomy" id="331697"/>
    <lineage>
        <taxon>Bacteria</taxon>
        <taxon>Pseudomonadati</taxon>
        <taxon>Bacteroidota</taxon>
        <taxon>Chitinophagia</taxon>
        <taxon>Chitinophagales</taxon>
        <taxon>Chitinophagaceae</taxon>
        <taxon>Chitinophaga</taxon>
    </lineage>
</organism>
<accession>A0A327QNK1</accession>
<dbReference type="OrthoDB" id="9803535at2"/>
<comment type="caution">
    <text evidence="1">The sequence shown here is derived from an EMBL/GenBank/DDBJ whole genome shotgun (WGS) entry which is preliminary data.</text>
</comment>
<proteinExistence type="predicted"/>
<gene>
    <name evidence="1" type="ORF">LX64_02429</name>
</gene>